<dbReference type="GO" id="GO:0003677">
    <property type="term" value="F:DNA binding"/>
    <property type="evidence" value="ECO:0007669"/>
    <property type="project" value="InterPro"/>
</dbReference>
<gene>
    <name evidence="2" type="ORF">EGT74_00725</name>
</gene>
<feature type="domain" description="HTH cro/C1-type" evidence="1">
    <location>
        <begin position="73"/>
        <end position="121"/>
    </location>
</feature>
<evidence type="ECO:0000313" key="3">
    <source>
        <dbReference type="Proteomes" id="UP000278351"/>
    </source>
</evidence>
<evidence type="ECO:0000259" key="1">
    <source>
        <dbReference type="PROSITE" id="PS50943"/>
    </source>
</evidence>
<dbReference type="CDD" id="cd00093">
    <property type="entry name" value="HTH_XRE"/>
    <property type="match status" value="1"/>
</dbReference>
<dbReference type="OrthoDB" id="961302at2"/>
<sequence length="125" mass="14171">MKYSIGTKKDYHETMVKIYRLMDKGEDKLSPSELKQLAAMTVAAERYEDEVLQLQPRKEPSTIAEAVELKMFEEKLSQATLADKLGVGKSKLSEILNGKRKPDVPFLKALYKILKIDAGFLLEHA</sequence>
<dbReference type="PROSITE" id="PS50943">
    <property type="entry name" value="HTH_CROC1"/>
    <property type="match status" value="1"/>
</dbReference>
<reference evidence="2 3" key="1">
    <citation type="submission" date="2018-11" db="EMBL/GenBank/DDBJ databases">
        <title>Chitinophaga lutea sp.nov., isolate from arsenic contaminated soil.</title>
        <authorList>
            <person name="Zong Y."/>
        </authorList>
    </citation>
    <scope>NUCLEOTIDE SEQUENCE [LARGE SCALE GENOMIC DNA]</scope>
    <source>
        <strain evidence="2 3">ZY74</strain>
    </source>
</reference>
<dbReference type="Gene3D" id="1.10.260.40">
    <property type="entry name" value="lambda repressor-like DNA-binding domains"/>
    <property type="match status" value="1"/>
</dbReference>
<name>A0A3N4PVW6_9BACT</name>
<dbReference type="Proteomes" id="UP000278351">
    <property type="component" value="Unassembled WGS sequence"/>
</dbReference>
<dbReference type="AlphaFoldDB" id="A0A3N4PVW6"/>
<evidence type="ECO:0000313" key="2">
    <source>
        <dbReference type="EMBL" id="RPE12116.1"/>
    </source>
</evidence>
<dbReference type="RefSeq" id="WP_123844531.1">
    <property type="nucleotide sequence ID" value="NZ_RPDH01000001.1"/>
</dbReference>
<organism evidence="2 3">
    <name type="scientific">Chitinophaga lutea</name>
    <dbReference type="NCBI Taxonomy" id="2488634"/>
    <lineage>
        <taxon>Bacteria</taxon>
        <taxon>Pseudomonadati</taxon>
        <taxon>Bacteroidota</taxon>
        <taxon>Chitinophagia</taxon>
        <taxon>Chitinophagales</taxon>
        <taxon>Chitinophagaceae</taxon>
        <taxon>Chitinophaga</taxon>
    </lineage>
</organism>
<comment type="caution">
    <text evidence="2">The sequence shown here is derived from an EMBL/GenBank/DDBJ whole genome shotgun (WGS) entry which is preliminary data.</text>
</comment>
<dbReference type="InterPro" id="IPR001387">
    <property type="entry name" value="Cro/C1-type_HTH"/>
</dbReference>
<dbReference type="SUPFAM" id="SSF47413">
    <property type="entry name" value="lambda repressor-like DNA-binding domains"/>
    <property type="match status" value="1"/>
</dbReference>
<dbReference type="Pfam" id="PF01381">
    <property type="entry name" value="HTH_3"/>
    <property type="match status" value="1"/>
</dbReference>
<protein>
    <submittedName>
        <fullName evidence="2">XRE family transcriptional regulator</fullName>
    </submittedName>
</protein>
<keyword evidence="3" id="KW-1185">Reference proteome</keyword>
<dbReference type="SMART" id="SM00530">
    <property type="entry name" value="HTH_XRE"/>
    <property type="match status" value="1"/>
</dbReference>
<accession>A0A3N4PVW6</accession>
<proteinExistence type="predicted"/>
<dbReference type="InterPro" id="IPR010982">
    <property type="entry name" value="Lambda_DNA-bd_dom_sf"/>
</dbReference>
<dbReference type="EMBL" id="RPDH01000001">
    <property type="protein sequence ID" value="RPE12116.1"/>
    <property type="molecule type" value="Genomic_DNA"/>
</dbReference>